<dbReference type="eggNOG" id="COG2128">
    <property type="taxonomic scope" value="Bacteria"/>
</dbReference>
<dbReference type="Proteomes" id="UP000031419">
    <property type="component" value="Unassembled WGS sequence"/>
</dbReference>
<dbReference type="Gene3D" id="1.20.1290.10">
    <property type="entry name" value="AhpD-like"/>
    <property type="match status" value="1"/>
</dbReference>
<accession>A0A073AXU7</accession>
<gene>
    <name evidence="1" type="ORF">GU90_12195</name>
</gene>
<dbReference type="PANTHER" id="PTHR34846:SF10">
    <property type="entry name" value="CYTOPLASMIC PROTEIN"/>
    <property type="match status" value="1"/>
</dbReference>
<organism evidence="1 2">
    <name type="scientific">Saccharopolyspora rectivirgula</name>
    <dbReference type="NCBI Taxonomy" id="28042"/>
    <lineage>
        <taxon>Bacteria</taxon>
        <taxon>Bacillati</taxon>
        <taxon>Actinomycetota</taxon>
        <taxon>Actinomycetes</taxon>
        <taxon>Pseudonocardiales</taxon>
        <taxon>Pseudonocardiaceae</taxon>
        <taxon>Saccharopolyspora</taxon>
    </lineage>
</organism>
<reference evidence="1 2" key="1">
    <citation type="submission" date="2014-06" db="EMBL/GenBank/DDBJ databases">
        <title>Saccharopolyspora rectivirgula DSM-43113 Genome sequencing.</title>
        <authorList>
            <person name="Barrera C."/>
            <person name="Millon L."/>
            <person name="Rognon B."/>
            <person name="Zaugg C."/>
            <person name="Monod M."/>
        </authorList>
    </citation>
    <scope>NUCLEOTIDE SEQUENCE [LARGE SCALE GENOMIC DNA]</scope>
    <source>
        <strain evidence="1 2">DSM 43113</strain>
    </source>
</reference>
<dbReference type="OrthoDB" id="657225at2"/>
<dbReference type="RefSeq" id="WP_029722946.1">
    <property type="nucleotide sequence ID" value="NZ_JAJUIW010000025.1"/>
</dbReference>
<keyword evidence="2" id="KW-1185">Reference proteome</keyword>
<dbReference type="PANTHER" id="PTHR34846">
    <property type="entry name" value="4-CARBOXYMUCONOLACTONE DECARBOXYLASE FAMILY PROTEIN (AFU_ORTHOLOGUE AFUA_6G11590)"/>
    <property type="match status" value="1"/>
</dbReference>
<protein>
    <submittedName>
        <fullName evidence="1">Transposase</fullName>
    </submittedName>
</protein>
<dbReference type="InterPro" id="IPR029032">
    <property type="entry name" value="AhpD-like"/>
</dbReference>
<proteinExistence type="predicted"/>
<dbReference type="EMBL" id="JNVU01000029">
    <property type="protein sequence ID" value="KEI44215.1"/>
    <property type="molecule type" value="Genomic_DNA"/>
</dbReference>
<dbReference type="AlphaFoldDB" id="A0A073AXU7"/>
<sequence>MPRIPAVPQQRANWITRLLYRFSRRRYTAVLEPMAVLAHHQPLLLTYCATEGMVQQAGKSLPEDLRELALYRVAVNIGCSWCVDFGEMQQRYSGLDTERLREIDRYATSEKFTELERKVIEYADAMTAQPMQVTDQQVAELDRQLGHKRTVELTFLIALENLRSRFNHAMGITAQGFADSCPVSQVH</sequence>
<dbReference type="SUPFAM" id="SSF69118">
    <property type="entry name" value="AhpD-like"/>
    <property type="match status" value="1"/>
</dbReference>
<evidence type="ECO:0000313" key="2">
    <source>
        <dbReference type="Proteomes" id="UP000031419"/>
    </source>
</evidence>
<dbReference type="STRING" id="28042.GU90_12195"/>
<comment type="caution">
    <text evidence="1">The sequence shown here is derived from an EMBL/GenBank/DDBJ whole genome shotgun (WGS) entry which is preliminary data.</text>
</comment>
<evidence type="ECO:0000313" key="1">
    <source>
        <dbReference type="EMBL" id="KEI44215.1"/>
    </source>
</evidence>
<name>A0A073AXU7_9PSEU</name>